<organism evidence="1 2">
    <name type="scientific">Angiostrongylus cantonensis</name>
    <name type="common">Rat lungworm</name>
    <dbReference type="NCBI Taxonomy" id="6313"/>
    <lineage>
        <taxon>Eukaryota</taxon>
        <taxon>Metazoa</taxon>
        <taxon>Ecdysozoa</taxon>
        <taxon>Nematoda</taxon>
        <taxon>Chromadorea</taxon>
        <taxon>Rhabditida</taxon>
        <taxon>Rhabditina</taxon>
        <taxon>Rhabditomorpha</taxon>
        <taxon>Strongyloidea</taxon>
        <taxon>Metastrongylidae</taxon>
        <taxon>Angiostrongylus</taxon>
    </lineage>
</organism>
<evidence type="ECO:0000313" key="2">
    <source>
        <dbReference type="WBParaSite" id="ACAC_0000781301-mRNA-1"/>
    </source>
</evidence>
<accession>A0A0K0DBJ7</accession>
<name>A0A0K0DBJ7_ANGCA</name>
<evidence type="ECO:0000313" key="1">
    <source>
        <dbReference type="Proteomes" id="UP000035642"/>
    </source>
</evidence>
<keyword evidence="1" id="KW-1185">Reference proteome</keyword>
<dbReference type="WBParaSite" id="ACAC_0000781301-mRNA-1">
    <property type="protein sequence ID" value="ACAC_0000781301-mRNA-1"/>
    <property type="gene ID" value="ACAC_0000781301"/>
</dbReference>
<dbReference type="AlphaFoldDB" id="A0A0K0DBJ7"/>
<dbReference type="Proteomes" id="UP000035642">
    <property type="component" value="Unassembled WGS sequence"/>
</dbReference>
<sequence>MNNREECPEIMRDVAPYLRIDRLRGVLQSSAICGSERLFILGGGPMKKAALKKAILPKRQLRLYCMCVIVWK</sequence>
<proteinExistence type="predicted"/>
<protein>
    <submittedName>
        <fullName evidence="2">Rod shape-determining protein MreB</fullName>
    </submittedName>
</protein>
<reference evidence="1" key="1">
    <citation type="submission" date="2012-09" db="EMBL/GenBank/DDBJ databases">
        <authorList>
            <person name="Martin A.A."/>
        </authorList>
    </citation>
    <scope>NUCLEOTIDE SEQUENCE</scope>
</reference>
<reference evidence="2" key="2">
    <citation type="submission" date="2017-02" db="UniProtKB">
        <authorList>
            <consortium name="WormBaseParasite"/>
        </authorList>
    </citation>
    <scope>IDENTIFICATION</scope>
</reference>